<evidence type="ECO:0000313" key="2">
    <source>
        <dbReference type="EMBL" id="GAU34819.1"/>
    </source>
</evidence>
<reference evidence="3" key="1">
    <citation type="journal article" date="2017" name="Front. Plant Sci.">
        <title>Climate Clever Clovers: New Paradigm to Reduce the Environmental Footprint of Ruminants by Breeding Low Methanogenic Forages Utilizing Haplotype Variation.</title>
        <authorList>
            <person name="Kaur P."/>
            <person name="Appels R."/>
            <person name="Bayer P.E."/>
            <person name="Keeble-Gagnere G."/>
            <person name="Wang J."/>
            <person name="Hirakawa H."/>
            <person name="Shirasawa K."/>
            <person name="Vercoe P."/>
            <person name="Stefanova K."/>
            <person name="Durmic Z."/>
            <person name="Nichols P."/>
            <person name="Revell C."/>
            <person name="Isobe S.N."/>
            <person name="Edwards D."/>
            <person name="Erskine W."/>
        </authorList>
    </citation>
    <scope>NUCLEOTIDE SEQUENCE [LARGE SCALE GENOMIC DNA]</scope>
    <source>
        <strain evidence="3">cv. Daliak</strain>
    </source>
</reference>
<sequence>MDRITNLVRRVRGYNASARRDREAKRPSKPQHNRCGLDTIPRHPHHSALVNPSLQQIDTQALYSWLMAPNYTTWYIRISHLYLEPLPPGDLPRPAKLNAIIHEEAEVDGQRTTTLVTNTLDIRQLIRALMASGDIPHDSHRYTVLCSRSREYTFLSPISEMGQ</sequence>
<gene>
    <name evidence="2" type="ORF">TSUD_394450</name>
</gene>
<organism evidence="2 3">
    <name type="scientific">Trifolium subterraneum</name>
    <name type="common">Subterranean clover</name>
    <dbReference type="NCBI Taxonomy" id="3900"/>
    <lineage>
        <taxon>Eukaryota</taxon>
        <taxon>Viridiplantae</taxon>
        <taxon>Streptophyta</taxon>
        <taxon>Embryophyta</taxon>
        <taxon>Tracheophyta</taxon>
        <taxon>Spermatophyta</taxon>
        <taxon>Magnoliopsida</taxon>
        <taxon>eudicotyledons</taxon>
        <taxon>Gunneridae</taxon>
        <taxon>Pentapetalae</taxon>
        <taxon>rosids</taxon>
        <taxon>fabids</taxon>
        <taxon>Fabales</taxon>
        <taxon>Fabaceae</taxon>
        <taxon>Papilionoideae</taxon>
        <taxon>50 kb inversion clade</taxon>
        <taxon>NPAAA clade</taxon>
        <taxon>Hologalegina</taxon>
        <taxon>IRL clade</taxon>
        <taxon>Trifolieae</taxon>
        <taxon>Trifolium</taxon>
    </lineage>
</organism>
<name>A0A2Z6NTD4_TRISU</name>
<dbReference type="AlphaFoldDB" id="A0A2Z6NTD4"/>
<evidence type="ECO:0000313" key="3">
    <source>
        <dbReference type="Proteomes" id="UP000242715"/>
    </source>
</evidence>
<dbReference type="EMBL" id="DF973567">
    <property type="protein sequence ID" value="GAU34819.1"/>
    <property type="molecule type" value="Genomic_DNA"/>
</dbReference>
<evidence type="ECO:0000256" key="1">
    <source>
        <dbReference type="SAM" id="MobiDB-lite"/>
    </source>
</evidence>
<dbReference type="Proteomes" id="UP000242715">
    <property type="component" value="Unassembled WGS sequence"/>
</dbReference>
<proteinExistence type="predicted"/>
<accession>A0A2Z6NTD4</accession>
<keyword evidence="3" id="KW-1185">Reference proteome</keyword>
<protein>
    <submittedName>
        <fullName evidence="2">Uncharacterized protein</fullName>
    </submittedName>
</protein>
<feature type="region of interest" description="Disordered" evidence="1">
    <location>
        <begin position="15"/>
        <end position="36"/>
    </location>
</feature>